<protein>
    <recommendedName>
        <fullName evidence="7">Spermidine/putrescine import ATP-binding protein PotA</fullName>
        <ecNumber evidence="7">7.6.2.11</ecNumber>
    </recommendedName>
</protein>
<keyword evidence="3 7" id="KW-0547">Nucleotide-binding</keyword>
<dbReference type="InterPro" id="IPR003439">
    <property type="entry name" value="ABC_transporter-like_ATP-bd"/>
</dbReference>
<gene>
    <name evidence="7" type="primary">potA</name>
    <name evidence="9" type="ORF">BHK69_01905</name>
</gene>
<evidence type="ECO:0000256" key="1">
    <source>
        <dbReference type="ARBA" id="ARBA00022448"/>
    </source>
</evidence>
<dbReference type="Gene3D" id="3.40.50.300">
    <property type="entry name" value="P-loop containing nucleotide triphosphate hydrolases"/>
    <property type="match status" value="1"/>
</dbReference>
<dbReference type="PANTHER" id="PTHR42781:SF4">
    <property type="entry name" value="SPERMIDINE_PUTRESCINE IMPORT ATP-BINDING PROTEIN POTA"/>
    <property type="match status" value="1"/>
</dbReference>
<dbReference type="OrthoDB" id="9802264at2"/>
<dbReference type="KEGG" id="bvv:BHK69_01905"/>
<dbReference type="SUPFAM" id="SSF52540">
    <property type="entry name" value="P-loop containing nucleoside triphosphate hydrolases"/>
    <property type="match status" value="1"/>
</dbReference>
<dbReference type="GO" id="GO:0043190">
    <property type="term" value="C:ATP-binding cassette (ABC) transporter complex"/>
    <property type="evidence" value="ECO:0007669"/>
    <property type="project" value="InterPro"/>
</dbReference>
<dbReference type="SUPFAM" id="SSF50331">
    <property type="entry name" value="MOP-like"/>
    <property type="match status" value="1"/>
</dbReference>
<comment type="similarity">
    <text evidence="7">Belongs to the ABC transporter superfamily. Spermidine/putrescine importer (TC 3.A.1.11.1) family.</text>
</comment>
<evidence type="ECO:0000313" key="9">
    <source>
        <dbReference type="EMBL" id="AOO79414.1"/>
    </source>
</evidence>
<dbReference type="InterPro" id="IPR027417">
    <property type="entry name" value="P-loop_NTPase"/>
</dbReference>
<reference evidence="9 10" key="1">
    <citation type="journal article" date="2015" name="Antonie Van Leeuwenhoek">
        <title>Bosea vaviloviae sp. nov., a new species of slow-growing rhizobia isolated from nodules of the relict species Vavilovia formosa (Stev.) Fed.</title>
        <authorList>
            <person name="Safronova V.I."/>
            <person name="Kuznetsova I.G."/>
            <person name="Sazanova A.L."/>
            <person name="Kimeklis A.K."/>
            <person name="Belimov A.A."/>
            <person name="Andronov E.E."/>
            <person name="Pinaev A.G."/>
            <person name="Chizhevskaya E.P."/>
            <person name="Pukhaev A.R."/>
            <person name="Popov K.P."/>
            <person name="Willems A."/>
            <person name="Tikhonovich I.A."/>
        </authorList>
    </citation>
    <scope>NUCLEOTIDE SEQUENCE [LARGE SCALE GENOMIC DNA]</scope>
    <source>
        <strain evidence="9 10">Vaf18</strain>
    </source>
</reference>
<dbReference type="InterPro" id="IPR050093">
    <property type="entry name" value="ABC_SmlMolc_Importer"/>
</dbReference>
<evidence type="ECO:0000313" key="10">
    <source>
        <dbReference type="Proteomes" id="UP000094969"/>
    </source>
</evidence>
<dbReference type="Pfam" id="PF08402">
    <property type="entry name" value="TOBE_2"/>
    <property type="match status" value="1"/>
</dbReference>
<dbReference type="Gene3D" id="2.40.50.100">
    <property type="match status" value="1"/>
</dbReference>
<dbReference type="PROSITE" id="PS00211">
    <property type="entry name" value="ABC_TRANSPORTER_1"/>
    <property type="match status" value="1"/>
</dbReference>
<sequence length="368" mass="39320">MVQPVELSSRSVGIGIRGIVKRFGAVTAVDGVSLAVEPGEFLALLGPSGSGKTTILMAIAGFEYPDEGQILVGGEDVTWTPPYQRNLGMVFQKYTLFPHMSVLENIAFPLKMRGVGRAEREERARTALATVRLDGFGDRKPSQLSGGQQQRVAIARAIVYKPRVLLMDEPLSALDKNLREEMQIETKQLQREIGVTVVFVTHDQTEALTMADRVAVLDHGRLQQIGTPHDLYEAPKSAFVAGFIGETNFWQGVARGAAAAGGSVSVELAEGTVVEATAVDAVTERAKLRVAIRPERLTLTAPEQGLLTARVQQEIYAGNATTLLLGTASGQGLKLRLPAGSVSRGPAIGDLVGLRWAPQDARAFGSAA</sequence>
<dbReference type="Proteomes" id="UP000094969">
    <property type="component" value="Chromosome"/>
</dbReference>
<keyword evidence="10" id="KW-1185">Reference proteome</keyword>
<dbReference type="EMBL" id="CP017147">
    <property type="protein sequence ID" value="AOO79414.1"/>
    <property type="molecule type" value="Genomic_DNA"/>
</dbReference>
<keyword evidence="2 7" id="KW-1003">Cell membrane</keyword>
<evidence type="ECO:0000256" key="2">
    <source>
        <dbReference type="ARBA" id="ARBA00022475"/>
    </source>
</evidence>
<keyword evidence="6 7" id="KW-0472">Membrane</keyword>
<dbReference type="FunFam" id="3.40.50.300:FF:000133">
    <property type="entry name" value="Spermidine/putrescine import ATP-binding protein PotA"/>
    <property type="match status" value="1"/>
</dbReference>
<dbReference type="RefSeq" id="WP_069688637.1">
    <property type="nucleotide sequence ID" value="NZ_CP017147.1"/>
</dbReference>
<organism evidence="9 10">
    <name type="scientific">Bosea vaviloviae</name>
    <dbReference type="NCBI Taxonomy" id="1526658"/>
    <lineage>
        <taxon>Bacteria</taxon>
        <taxon>Pseudomonadati</taxon>
        <taxon>Pseudomonadota</taxon>
        <taxon>Alphaproteobacteria</taxon>
        <taxon>Hyphomicrobiales</taxon>
        <taxon>Boseaceae</taxon>
        <taxon>Bosea</taxon>
    </lineage>
</organism>
<name>A0A1D7TWC1_9HYPH</name>
<evidence type="ECO:0000256" key="3">
    <source>
        <dbReference type="ARBA" id="ARBA00022741"/>
    </source>
</evidence>
<dbReference type="PANTHER" id="PTHR42781">
    <property type="entry name" value="SPERMIDINE/PUTRESCINE IMPORT ATP-BINDING PROTEIN POTA"/>
    <property type="match status" value="1"/>
</dbReference>
<dbReference type="InterPro" id="IPR017871">
    <property type="entry name" value="ABC_transporter-like_CS"/>
</dbReference>
<evidence type="ECO:0000256" key="4">
    <source>
        <dbReference type="ARBA" id="ARBA00022840"/>
    </source>
</evidence>
<dbReference type="EC" id="7.6.2.11" evidence="7"/>
<dbReference type="GO" id="GO:0015417">
    <property type="term" value="F:ABC-type polyamine transporter activity"/>
    <property type="evidence" value="ECO:0007669"/>
    <property type="project" value="UniProtKB-EC"/>
</dbReference>
<dbReference type="InterPro" id="IPR008995">
    <property type="entry name" value="Mo/tungstate-bd_C_term_dom"/>
</dbReference>
<dbReference type="GO" id="GO:0015847">
    <property type="term" value="P:putrescine transport"/>
    <property type="evidence" value="ECO:0007669"/>
    <property type="project" value="UniProtKB-ARBA"/>
</dbReference>
<dbReference type="SMART" id="SM00382">
    <property type="entry name" value="AAA"/>
    <property type="match status" value="1"/>
</dbReference>
<dbReference type="PROSITE" id="PS50893">
    <property type="entry name" value="ABC_TRANSPORTER_2"/>
    <property type="match status" value="1"/>
</dbReference>
<dbReference type="InterPro" id="IPR003593">
    <property type="entry name" value="AAA+_ATPase"/>
</dbReference>
<keyword evidence="5 7" id="KW-1278">Translocase</keyword>
<dbReference type="InterPro" id="IPR013611">
    <property type="entry name" value="Transp-assoc_OB_typ2"/>
</dbReference>
<feature type="domain" description="ABC transporter" evidence="8">
    <location>
        <begin position="14"/>
        <end position="244"/>
    </location>
</feature>
<proteinExistence type="inferred from homology"/>
<comment type="function">
    <text evidence="7">Part of the ABC transporter complex PotABCD involved in spermidine/putrescine import. Responsible for energy coupling to the transport system.</text>
</comment>
<dbReference type="InterPro" id="IPR005893">
    <property type="entry name" value="PotA-like"/>
</dbReference>
<dbReference type="Pfam" id="PF00005">
    <property type="entry name" value="ABC_tran"/>
    <property type="match status" value="1"/>
</dbReference>
<keyword evidence="4 7" id="KW-0067">ATP-binding</keyword>
<dbReference type="GO" id="GO:0005524">
    <property type="term" value="F:ATP binding"/>
    <property type="evidence" value="ECO:0007669"/>
    <property type="project" value="UniProtKB-KW"/>
</dbReference>
<dbReference type="NCBIfam" id="TIGR01187">
    <property type="entry name" value="potA"/>
    <property type="match status" value="1"/>
</dbReference>
<dbReference type="STRING" id="1526658.BHK69_01905"/>
<evidence type="ECO:0000259" key="8">
    <source>
        <dbReference type="PROSITE" id="PS50893"/>
    </source>
</evidence>
<evidence type="ECO:0000256" key="6">
    <source>
        <dbReference type="ARBA" id="ARBA00023136"/>
    </source>
</evidence>
<dbReference type="AlphaFoldDB" id="A0A1D7TWC1"/>
<evidence type="ECO:0000256" key="5">
    <source>
        <dbReference type="ARBA" id="ARBA00022967"/>
    </source>
</evidence>
<keyword evidence="1 7" id="KW-0813">Transport</keyword>
<accession>A0A1D7TWC1</accession>
<dbReference type="GO" id="GO:0016887">
    <property type="term" value="F:ATP hydrolysis activity"/>
    <property type="evidence" value="ECO:0007669"/>
    <property type="project" value="InterPro"/>
</dbReference>
<comment type="subunit">
    <text evidence="7">The complex is composed of two ATP-binding proteins (PotA), two transmembrane proteins (PotB and PotC) and a solute-binding protein (PotD).</text>
</comment>
<evidence type="ECO:0000256" key="7">
    <source>
        <dbReference type="RuleBase" id="RU364083"/>
    </source>
</evidence>
<comment type="catalytic activity">
    <reaction evidence="7">
        <text>ATP + H2O + polyamine-[polyamine-binding protein]Side 1 = ADP + phosphate + polyamineSide 2 + [polyamine-binding protein]Side 1.</text>
        <dbReference type="EC" id="7.6.2.11"/>
    </reaction>
</comment>